<dbReference type="InterPro" id="IPR002582">
    <property type="entry name" value="ACPS"/>
</dbReference>
<proteinExistence type="inferred from homology"/>
<dbReference type="NCBIfam" id="TIGR00556">
    <property type="entry name" value="pantethn_trn"/>
    <property type="match status" value="1"/>
</dbReference>
<keyword evidence="7" id="KW-0275">Fatty acid biosynthesis</keyword>
<gene>
    <name evidence="9" type="ORF">LCGC14_0095690</name>
</gene>
<sequence length="123" mass="13432">MVECARLLGSINRHGERFLQRVFTQAELDYCLGRKREIEHLAGRFAAKEAVLKVLGTGWTNGISWTDIEVLNESSGRPRVYLTGRCRQIADELGLTDIQISISHIATHAIASAIGVAGGGADR</sequence>
<organism evidence="9">
    <name type="scientific">marine sediment metagenome</name>
    <dbReference type="NCBI Taxonomy" id="412755"/>
    <lineage>
        <taxon>unclassified sequences</taxon>
        <taxon>metagenomes</taxon>
        <taxon>ecological metagenomes</taxon>
    </lineage>
</organism>
<evidence type="ECO:0000256" key="6">
    <source>
        <dbReference type="ARBA" id="ARBA00023098"/>
    </source>
</evidence>
<dbReference type="Pfam" id="PF01648">
    <property type="entry name" value="ACPS"/>
    <property type="match status" value="1"/>
</dbReference>
<evidence type="ECO:0000256" key="5">
    <source>
        <dbReference type="ARBA" id="ARBA00022842"/>
    </source>
</evidence>
<keyword evidence="5" id="KW-0460">Magnesium</keyword>
<evidence type="ECO:0000256" key="4">
    <source>
        <dbReference type="ARBA" id="ARBA00022832"/>
    </source>
</evidence>
<feature type="domain" description="4'-phosphopantetheinyl transferase" evidence="8">
    <location>
        <begin position="3"/>
        <end position="92"/>
    </location>
</feature>
<dbReference type="Gene3D" id="3.90.470.20">
    <property type="entry name" value="4'-phosphopantetheinyl transferase domain"/>
    <property type="match status" value="1"/>
</dbReference>
<keyword evidence="1" id="KW-0444">Lipid biosynthesis</keyword>
<keyword evidence="2" id="KW-0808">Transferase</keyword>
<evidence type="ECO:0000256" key="7">
    <source>
        <dbReference type="ARBA" id="ARBA00023160"/>
    </source>
</evidence>
<keyword evidence="4" id="KW-0276">Fatty acid metabolism</keyword>
<dbReference type="NCBIfam" id="TIGR00516">
    <property type="entry name" value="acpS"/>
    <property type="match status" value="1"/>
</dbReference>
<dbReference type="InterPro" id="IPR037143">
    <property type="entry name" value="4-PPantetheinyl_Trfase_dom_sf"/>
</dbReference>
<dbReference type="EMBL" id="LAZR01000026">
    <property type="protein sequence ID" value="KKO03641.1"/>
    <property type="molecule type" value="Genomic_DNA"/>
</dbReference>
<keyword evidence="3" id="KW-0479">Metal-binding</keyword>
<dbReference type="AlphaFoldDB" id="A0A0F9VEQ7"/>
<protein>
    <recommendedName>
        <fullName evidence="8">4'-phosphopantetheinyl transferase domain-containing protein</fullName>
    </recommendedName>
</protein>
<keyword evidence="6" id="KW-0443">Lipid metabolism</keyword>
<dbReference type="SUPFAM" id="SSF56214">
    <property type="entry name" value="4'-phosphopantetheinyl transferase"/>
    <property type="match status" value="1"/>
</dbReference>
<dbReference type="InterPro" id="IPR004568">
    <property type="entry name" value="Ppantetheine-prot_Trfase_dom"/>
</dbReference>
<evidence type="ECO:0000259" key="8">
    <source>
        <dbReference type="Pfam" id="PF01648"/>
    </source>
</evidence>
<dbReference type="GO" id="GO:0000287">
    <property type="term" value="F:magnesium ion binding"/>
    <property type="evidence" value="ECO:0007669"/>
    <property type="project" value="InterPro"/>
</dbReference>
<comment type="caution">
    <text evidence="9">The sequence shown here is derived from an EMBL/GenBank/DDBJ whole genome shotgun (WGS) entry which is preliminary data.</text>
</comment>
<dbReference type="HAMAP" id="MF_00101">
    <property type="entry name" value="AcpS"/>
    <property type="match status" value="1"/>
</dbReference>
<evidence type="ECO:0000256" key="3">
    <source>
        <dbReference type="ARBA" id="ARBA00022723"/>
    </source>
</evidence>
<dbReference type="InterPro" id="IPR008278">
    <property type="entry name" value="4-PPantetheinyl_Trfase_dom"/>
</dbReference>
<dbReference type="GO" id="GO:0006633">
    <property type="term" value="P:fatty acid biosynthetic process"/>
    <property type="evidence" value="ECO:0007669"/>
    <property type="project" value="UniProtKB-KW"/>
</dbReference>
<dbReference type="GO" id="GO:0008897">
    <property type="term" value="F:holo-[acyl-carrier-protein] synthase activity"/>
    <property type="evidence" value="ECO:0007669"/>
    <property type="project" value="InterPro"/>
</dbReference>
<evidence type="ECO:0000313" key="9">
    <source>
        <dbReference type="EMBL" id="KKO03641.1"/>
    </source>
</evidence>
<evidence type="ECO:0000256" key="2">
    <source>
        <dbReference type="ARBA" id="ARBA00022679"/>
    </source>
</evidence>
<evidence type="ECO:0000256" key="1">
    <source>
        <dbReference type="ARBA" id="ARBA00022516"/>
    </source>
</evidence>
<accession>A0A0F9VEQ7</accession>
<reference evidence="9" key="1">
    <citation type="journal article" date="2015" name="Nature">
        <title>Complex archaea that bridge the gap between prokaryotes and eukaryotes.</title>
        <authorList>
            <person name="Spang A."/>
            <person name="Saw J.H."/>
            <person name="Jorgensen S.L."/>
            <person name="Zaremba-Niedzwiedzka K."/>
            <person name="Martijn J."/>
            <person name="Lind A.E."/>
            <person name="van Eijk R."/>
            <person name="Schleper C."/>
            <person name="Guy L."/>
            <person name="Ettema T.J."/>
        </authorList>
    </citation>
    <scope>NUCLEOTIDE SEQUENCE</scope>
</reference>
<name>A0A0F9VEQ7_9ZZZZ</name>